<feature type="domain" description="FAD dependent oxidoreductase" evidence="6">
    <location>
        <begin position="6"/>
        <end position="397"/>
    </location>
</feature>
<dbReference type="InterPro" id="IPR036188">
    <property type="entry name" value="FAD/NAD-bd_sf"/>
</dbReference>
<evidence type="ECO:0000313" key="7">
    <source>
        <dbReference type="EMBL" id="QEC78092.1"/>
    </source>
</evidence>
<dbReference type="SUPFAM" id="SSF51905">
    <property type="entry name" value="FAD/NAD(P)-binding domain"/>
    <property type="match status" value="1"/>
</dbReference>
<comment type="cofactor">
    <cofactor evidence="1">
        <name>FAD</name>
        <dbReference type="ChEBI" id="CHEBI:57692"/>
    </cofactor>
</comment>
<dbReference type="KEGG" id="mgk:FSB76_19925"/>
<keyword evidence="4 7" id="KW-0560">Oxidoreductase</keyword>
<dbReference type="EC" id="1.1.3.-" evidence="7"/>
<reference evidence="7 8" key="1">
    <citation type="journal article" date="2013" name="J. Microbiol.">
        <title>Mucilaginibacter ginsenosidivorax sp. nov., with ginsenoside converting activity isolated from sediment.</title>
        <authorList>
            <person name="Kim J.K."/>
            <person name="Choi T.E."/>
            <person name="Liu Q.M."/>
            <person name="Park H.Y."/>
            <person name="Yi T.H."/>
            <person name="Yoon M.H."/>
            <person name="Kim S.C."/>
            <person name="Im W.T."/>
        </authorList>
    </citation>
    <scope>NUCLEOTIDE SEQUENCE [LARGE SCALE GENOMIC DNA]</scope>
    <source>
        <strain evidence="7 8">KHI28</strain>
    </source>
</reference>
<evidence type="ECO:0000256" key="2">
    <source>
        <dbReference type="ARBA" id="ARBA00022630"/>
    </source>
</evidence>
<evidence type="ECO:0000259" key="6">
    <source>
        <dbReference type="Pfam" id="PF01266"/>
    </source>
</evidence>
<proteinExistence type="inferred from homology"/>
<keyword evidence="2" id="KW-0285">Flavoprotein</keyword>
<evidence type="ECO:0000256" key="1">
    <source>
        <dbReference type="ARBA" id="ARBA00001974"/>
    </source>
</evidence>
<dbReference type="GO" id="GO:0047545">
    <property type="term" value="F:(S)-2-hydroxyglutarate dehydrogenase activity"/>
    <property type="evidence" value="ECO:0007669"/>
    <property type="project" value="TreeGrafter"/>
</dbReference>
<dbReference type="GO" id="GO:0005737">
    <property type="term" value="C:cytoplasm"/>
    <property type="evidence" value="ECO:0007669"/>
    <property type="project" value="TreeGrafter"/>
</dbReference>
<dbReference type="NCBIfam" id="NF008726">
    <property type="entry name" value="PRK11728.1"/>
    <property type="match status" value="1"/>
</dbReference>
<protein>
    <submittedName>
        <fullName evidence="7">L-2-hydroxyglutarate oxidase</fullName>
        <ecNumber evidence="7">1.1.3.-</ecNumber>
    </submittedName>
</protein>
<comment type="similarity">
    <text evidence="5">Belongs to the L2HGDH family.</text>
</comment>
<keyword evidence="8" id="KW-1185">Reference proteome</keyword>
<dbReference type="Gene3D" id="3.50.50.60">
    <property type="entry name" value="FAD/NAD(P)-binding domain"/>
    <property type="match status" value="1"/>
</dbReference>
<gene>
    <name evidence="7" type="primary">lhgO</name>
    <name evidence="7" type="ORF">FSB76_19925</name>
</gene>
<dbReference type="Gene3D" id="3.30.9.10">
    <property type="entry name" value="D-Amino Acid Oxidase, subunit A, domain 2"/>
    <property type="match status" value="1"/>
</dbReference>
<sequence>MENLYDLVIVGGGIVGMATAYKINTRNPDKKILVLEKEGEVAAHQTGHNSGVIHSGIYYKPNSYKAKLCVDGRRELVAFAKEHNVPHDICGKIIVATKQSELAHMNKVFNNGLANGVEGIECINSAQIKEIEPYCEGIEGIWVPCTGIIGFAAVTRKYRELFEAKFSQSKVLTNCAATAFEHHAGYTTVVASKGTFNTKYLITAGGLQADRLAAGAGAPSEAHIVGFRGDYFDLTEQGKSKVKNLIYPVPNPEFPFLGVHFTRMIDGTVECGPNAVFVFKREGYGKTDFSLGDTIEALKFKGTWNLFTKHWRFGLDEYRRAFSKKRFLTGLQQLIPSLTMDDLQPGRAGVRAMAISAEGETLDDFKIEAKDNMLHVINAPSPAATASLAIGNAIADMAAIQFGFY</sequence>
<dbReference type="OrthoDB" id="9778740at2"/>
<dbReference type="RefSeq" id="WP_147056401.1">
    <property type="nucleotide sequence ID" value="NZ_CP042437.1"/>
</dbReference>
<accession>A0A5B8W581</accession>
<keyword evidence="3" id="KW-0274">FAD</keyword>
<evidence type="ECO:0000256" key="3">
    <source>
        <dbReference type="ARBA" id="ARBA00022827"/>
    </source>
</evidence>
<organism evidence="7 8">
    <name type="scientific">Mucilaginibacter ginsenosidivorax</name>
    <dbReference type="NCBI Taxonomy" id="862126"/>
    <lineage>
        <taxon>Bacteria</taxon>
        <taxon>Pseudomonadati</taxon>
        <taxon>Bacteroidota</taxon>
        <taxon>Sphingobacteriia</taxon>
        <taxon>Sphingobacteriales</taxon>
        <taxon>Sphingobacteriaceae</taxon>
        <taxon>Mucilaginibacter</taxon>
    </lineage>
</organism>
<evidence type="ECO:0000256" key="4">
    <source>
        <dbReference type="ARBA" id="ARBA00023002"/>
    </source>
</evidence>
<evidence type="ECO:0000313" key="8">
    <source>
        <dbReference type="Proteomes" id="UP000321362"/>
    </source>
</evidence>
<name>A0A5B8W581_9SPHI</name>
<evidence type="ECO:0000256" key="5">
    <source>
        <dbReference type="ARBA" id="ARBA00037941"/>
    </source>
</evidence>
<dbReference type="Pfam" id="PF01266">
    <property type="entry name" value="DAO"/>
    <property type="match status" value="1"/>
</dbReference>
<dbReference type="EMBL" id="CP042437">
    <property type="protein sequence ID" value="QEC78092.1"/>
    <property type="molecule type" value="Genomic_DNA"/>
</dbReference>
<dbReference type="Proteomes" id="UP000321362">
    <property type="component" value="Chromosome"/>
</dbReference>
<dbReference type="PANTHER" id="PTHR43104:SF2">
    <property type="entry name" value="L-2-HYDROXYGLUTARATE DEHYDROGENASE, MITOCHONDRIAL"/>
    <property type="match status" value="1"/>
</dbReference>
<dbReference type="InterPro" id="IPR006076">
    <property type="entry name" value="FAD-dep_OxRdtase"/>
</dbReference>
<dbReference type="AlphaFoldDB" id="A0A5B8W581"/>
<dbReference type="PANTHER" id="PTHR43104">
    <property type="entry name" value="L-2-HYDROXYGLUTARATE DEHYDROGENASE, MITOCHONDRIAL"/>
    <property type="match status" value="1"/>
</dbReference>